<evidence type="ECO:0000256" key="3">
    <source>
        <dbReference type="ARBA" id="ARBA00022737"/>
    </source>
</evidence>
<evidence type="ECO:0000256" key="1">
    <source>
        <dbReference type="ARBA" id="ARBA00022659"/>
    </source>
</evidence>
<feature type="transmembrane region" description="Helical" evidence="7">
    <location>
        <begin position="340"/>
        <end position="359"/>
    </location>
</feature>
<keyword evidence="1 5" id="KW-0768">Sushi</keyword>
<sequence length="416" mass="44682">MGLSPYSNEVLTVALVLLFLSSTVLCDCSTPTLPPHSSLRSGGTLKDSYPTGTVLQLTCIIGYEPIPGMPPAIACLPTGKWADTPTFCRGRRCPTPHVDNGRIVSSTDLRLGETVTFACDHGFRIIGDSTLRCVLKSGRVDWNRHPPHCQRIPCVRPPTISNGRYNPDPADEYSIGSAVIYRCDADYSLIGNSSITCIVTADGLNGEWNSRPPECKKVTCNRPNIPNGRLTTVFQPTYTYGTGISFQCNPGYTLVGAAFVRCGAKNTWNPPVPSCVKTVVSTTTKPGLPPPGHPAPPAVPPIFPVPPTPVPPEDETKEIPVLPTQSETIPTDESGSGKTVGIAIGVILAAIILTALIFASVKWIFCRRKADTPVSGKDTALEGRKTIDDLSPRKFQSKTSETFQRSSTSEMKMGTQ</sequence>
<dbReference type="InterPro" id="IPR035976">
    <property type="entry name" value="Sushi/SCR/CCP_sf"/>
</dbReference>
<dbReference type="InterPro" id="IPR000436">
    <property type="entry name" value="Sushi_SCR_CCP_dom"/>
</dbReference>
<feature type="domain" description="Sushi" evidence="9">
    <location>
        <begin position="26"/>
        <end position="90"/>
    </location>
</feature>
<keyword evidence="7" id="KW-1133">Transmembrane helix</keyword>
<proteinExistence type="predicted"/>
<evidence type="ECO:0000256" key="2">
    <source>
        <dbReference type="ARBA" id="ARBA00022729"/>
    </source>
</evidence>
<reference evidence="11" key="1">
    <citation type="submission" date="2025-08" db="UniProtKB">
        <authorList>
            <consortium name="RefSeq"/>
        </authorList>
    </citation>
    <scope>IDENTIFICATION</scope>
    <source>
        <tissue evidence="11">Liver</tissue>
    </source>
</reference>
<dbReference type="SMART" id="SM00032">
    <property type="entry name" value="CCP"/>
    <property type="match status" value="4"/>
</dbReference>
<dbReference type="Gene3D" id="2.10.70.10">
    <property type="entry name" value="Complement Module, domain 1"/>
    <property type="match status" value="4"/>
</dbReference>
<keyword evidence="3" id="KW-0677">Repeat</keyword>
<keyword evidence="2 8" id="KW-0732">Signal</keyword>
<feature type="disulfide bond" evidence="5">
    <location>
        <begin position="248"/>
        <end position="275"/>
    </location>
</feature>
<keyword evidence="10" id="KW-1185">Reference proteome</keyword>
<feature type="disulfide bond" evidence="5">
    <location>
        <begin position="154"/>
        <end position="197"/>
    </location>
</feature>
<feature type="domain" description="Sushi" evidence="9">
    <location>
        <begin position="91"/>
        <end position="151"/>
    </location>
</feature>
<evidence type="ECO:0000313" key="10">
    <source>
        <dbReference type="Proteomes" id="UP000695026"/>
    </source>
</evidence>
<dbReference type="OrthoDB" id="6127264at2759"/>
<keyword evidence="7" id="KW-0812">Transmembrane</keyword>
<dbReference type="Pfam" id="PF00084">
    <property type="entry name" value="Sushi"/>
    <property type="match status" value="4"/>
</dbReference>
<dbReference type="AlphaFoldDB" id="A0A9F5IYH7"/>
<evidence type="ECO:0000256" key="8">
    <source>
        <dbReference type="SAM" id="SignalP"/>
    </source>
</evidence>
<feature type="region of interest" description="Disordered" evidence="6">
    <location>
        <begin position="373"/>
        <end position="416"/>
    </location>
</feature>
<dbReference type="PROSITE" id="PS50923">
    <property type="entry name" value="SUSHI"/>
    <property type="match status" value="4"/>
</dbReference>
<dbReference type="PANTHER" id="PTHR45656">
    <property type="entry name" value="PROTEIN CBR-CLEC-78"/>
    <property type="match status" value="1"/>
</dbReference>
<accession>A0A9F5IYH7</accession>
<evidence type="ECO:0000256" key="6">
    <source>
        <dbReference type="SAM" id="MobiDB-lite"/>
    </source>
</evidence>
<dbReference type="FunFam" id="2.10.70.10:FF:000014">
    <property type="entry name" value="Membrane cofactor protein"/>
    <property type="match status" value="1"/>
</dbReference>
<protein>
    <submittedName>
        <fullName evidence="11">Membrane cofactor protein-like</fullName>
    </submittedName>
</protein>
<name>A0A9F5IYH7_PYTBI</name>
<dbReference type="Proteomes" id="UP000695026">
    <property type="component" value="Unplaced"/>
</dbReference>
<feature type="compositionally biased region" description="Basic and acidic residues" evidence="6">
    <location>
        <begin position="379"/>
        <end position="392"/>
    </location>
</feature>
<dbReference type="RefSeq" id="XP_025021316.1">
    <property type="nucleotide sequence ID" value="XM_025165548.1"/>
</dbReference>
<evidence type="ECO:0000256" key="7">
    <source>
        <dbReference type="SAM" id="Phobius"/>
    </source>
</evidence>
<feature type="domain" description="Sushi" evidence="9">
    <location>
        <begin position="152"/>
        <end position="217"/>
    </location>
</feature>
<evidence type="ECO:0000256" key="5">
    <source>
        <dbReference type="PROSITE-ProRule" id="PRU00302"/>
    </source>
</evidence>
<dbReference type="CDD" id="cd00033">
    <property type="entry name" value="CCP"/>
    <property type="match status" value="4"/>
</dbReference>
<keyword evidence="7" id="KW-0472">Membrane</keyword>
<dbReference type="InterPro" id="IPR051277">
    <property type="entry name" value="SEZ6_CSMD_C4BPB_Regulators"/>
</dbReference>
<evidence type="ECO:0000256" key="4">
    <source>
        <dbReference type="ARBA" id="ARBA00023157"/>
    </source>
</evidence>
<feature type="domain" description="Sushi" evidence="9">
    <location>
        <begin position="218"/>
        <end position="277"/>
    </location>
</feature>
<dbReference type="KEGG" id="pbi:112540439"/>
<dbReference type="SUPFAM" id="SSF57535">
    <property type="entry name" value="Complement control module/SCR domain"/>
    <property type="match status" value="4"/>
</dbReference>
<gene>
    <name evidence="11" type="primary">LOC112540439</name>
</gene>
<organism evidence="10 11">
    <name type="scientific">Python bivittatus</name>
    <name type="common">Burmese python</name>
    <name type="synonym">Python molurus bivittatus</name>
    <dbReference type="NCBI Taxonomy" id="176946"/>
    <lineage>
        <taxon>Eukaryota</taxon>
        <taxon>Metazoa</taxon>
        <taxon>Chordata</taxon>
        <taxon>Craniata</taxon>
        <taxon>Vertebrata</taxon>
        <taxon>Euteleostomi</taxon>
        <taxon>Lepidosauria</taxon>
        <taxon>Squamata</taxon>
        <taxon>Bifurcata</taxon>
        <taxon>Unidentata</taxon>
        <taxon>Episquamata</taxon>
        <taxon>Toxicofera</taxon>
        <taxon>Serpentes</taxon>
        <taxon>Henophidia</taxon>
        <taxon>Pythonidae</taxon>
        <taxon>Python</taxon>
    </lineage>
</organism>
<evidence type="ECO:0000259" key="9">
    <source>
        <dbReference type="PROSITE" id="PS50923"/>
    </source>
</evidence>
<dbReference type="GeneID" id="112540439"/>
<dbReference type="OMA" id="ATIMFEC"/>
<keyword evidence="4 5" id="KW-1015">Disulfide bond</keyword>
<feature type="signal peptide" evidence="8">
    <location>
        <begin position="1"/>
        <end position="26"/>
    </location>
</feature>
<comment type="caution">
    <text evidence="5">Lacks conserved residue(s) required for the propagation of feature annotation.</text>
</comment>
<dbReference type="PANTHER" id="PTHR45656:SF4">
    <property type="entry name" value="PROTEIN CBR-CLEC-78"/>
    <property type="match status" value="1"/>
</dbReference>
<evidence type="ECO:0000313" key="11">
    <source>
        <dbReference type="RefSeq" id="XP_025021316.1"/>
    </source>
</evidence>
<feature type="compositionally biased region" description="Polar residues" evidence="6">
    <location>
        <begin position="397"/>
        <end position="416"/>
    </location>
</feature>
<feature type="chain" id="PRO_5039906643" evidence="8">
    <location>
        <begin position="27"/>
        <end position="416"/>
    </location>
</feature>